<dbReference type="EMBL" id="GBFC01000023">
    <property type="protein sequence ID" value="JAC59315.1"/>
    <property type="molecule type" value="mRNA"/>
</dbReference>
<feature type="domain" description="Neurotransmitter-gated ion-channel transmembrane" evidence="13">
    <location>
        <begin position="277"/>
        <end position="360"/>
    </location>
</feature>
<feature type="transmembrane region" description="Helical" evidence="11">
    <location>
        <begin position="34"/>
        <end position="53"/>
    </location>
</feature>
<evidence type="ECO:0000259" key="12">
    <source>
        <dbReference type="Pfam" id="PF02931"/>
    </source>
</evidence>
<evidence type="ECO:0000256" key="3">
    <source>
        <dbReference type="ARBA" id="ARBA00022448"/>
    </source>
</evidence>
<comment type="subcellular location">
    <subcellularLocation>
        <location evidence="2">Cell membrane</location>
    </subcellularLocation>
    <subcellularLocation>
        <location evidence="1">Membrane</location>
        <topology evidence="1">Multi-pass membrane protein</topology>
    </subcellularLocation>
</comment>
<dbReference type="InterPro" id="IPR018000">
    <property type="entry name" value="Neurotransmitter_ion_chnl_CS"/>
</dbReference>
<feature type="domain" description="Neurotransmitter-gated ion-channel ligand-binding" evidence="12">
    <location>
        <begin position="69"/>
        <end position="238"/>
    </location>
</feature>
<dbReference type="GO" id="GO:0005254">
    <property type="term" value="F:chloride channel activity"/>
    <property type="evidence" value="ECO:0007669"/>
    <property type="project" value="UniProtKB-ARBA"/>
</dbReference>
<dbReference type="AlphaFoldDB" id="A0A061QLK7"/>
<keyword evidence="8 11" id="KW-0406">Ion transport</keyword>
<sequence>MISCDPLIQHSTLTRNSCHLESMDRSLSSLIKRIPINIIPLSLLFLAPVLSYGNIRRPAIVLEDVIPPEYDSIQTPDIDGQPADVSIQIIILNIRSVDVSEMSYIADIFLYETWRDPRLRYPADKKLERISLHPEWRNHLWTPDVYFYNAIEGKVLNTVIPYVNLWLKNDSTVIFGARLSLEFSCDMLLHKFPHDTQTCDIIVKSLTHTLSEMNLHWNEKDAITVGDCIILPQFELLTPDRSTCNESNEIEKHGETFACLRGIIQLTRRSGYYIINIYIPTVLIVFMSMLTFWIPVDAVPGRVTLGVTSLLTIITKQYQASLPSVSYVVALNVWLSVCIGFVFCGLLEYSAVVALLSHQKRLGSDPIAGSSKDAGSRTRHYLINMLYSRLEKIQVHKIDRMCRVVFPVIFCIHCIIYFSIYM</sequence>
<dbReference type="PRINTS" id="PR00252">
    <property type="entry name" value="NRIONCHANNEL"/>
</dbReference>
<accession>A0A061QLK7</accession>
<keyword evidence="7 11" id="KW-1133">Transmembrane helix</keyword>
<evidence type="ECO:0000256" key="5">
    <source>
        <dbReference type="ARBA" id="ARBA00022692"/>
    </source>
</evidence>
<dbReference type="PRINTS" id="PR00253">
    <property type="entry name" value="GABAARECEPTR"/>
</dbReference>
<dbReference type="GO" id="GO:0005886">
    <property type="term" value="C:plasma membrane"/>
    <property type="evidence" value="ECO:0007669"/>
    <property type="project" value="UniProtKB-SubCell"/>
</dbReference>
<feature type="transmembrane region" description="Helical" evidence="11">
    <location>
        <begin position="333"/>
        <end position="356"/>
    </location>
</feature>
<keyword evidence="9 11" id="KW-0472">Membrane</keyword>
<keyword evidence="4" id="KW-1003">Cell membrane</keyword>
<evidence type="ECO:0000256" key="9">
    <source>
        <dbReference type="ARBA" id="ARBA00023136"/>
    </source>
</evidence>
<dbReference type="InterPro" id="IPR006029">
    <property type="entry name" value="Neurotrans-gated_channel_TM"/>
</dbReference>
<dbReference type="PANTHER" id="PTHR18945">
    <property type="entry name" value="NEUROTRANSMITTER GATED ION CHANNEL"/>
    <property type="match status" value="1"/>
</dbReference>
<evidence type="ECO:0000256" key="10">
    <source>
        <dbReference type="ARBA" id="ARBA00023303"/>
    </source>
</evidence>
<dbReference type="InterPro" id="IPR006201">
    <property type="entry name" value="Neur_channel"/>
</dbReference>
<evidence type="ECO:0000256" key="7">
    <source>
        <dbReference type="ARBA" id="ARBA00022989"/>
    </source>
</evidence>
<dbReference type="GO" id="GO:0004888">
    <property type="term" value="F:transmembrane signaling receptor activity"/>
    <property type="evidence" value="ECO:0007669"/>
    <property type="project" value="InterPro"/>
</dbReference>
<dbReference type="Gene3D" id="2.70.170.10">
    <property type="entry name" value="Neurotransmitter-gated ion-channel ligand-binding domain"/>
    <property type="match status" value="1"/>
</dbReference>
<organism evidence="14">
    <name type="scientific">Cupiennius salei</name>
    <name type="common">American wandering spider</name>
    <dbReference type="NCBI Taxonomy" id="6928"/>
    <lineage>
        <taxon>Eukaryota</taxon>
        <taxon>Metazoa</taxon>
        <taxon>Ecdysozoa</taxon>
        <taxon>Arthropoda</taxon>
        <taxon>Chelicerata</taxon>
        <taxon>Arachnida</taxon>
        <taxon>Araneae</taxon>
        <taxon>Araneomorphae</taxon>
        <taxon>Entelegynae</taxon>
        <taxon>Lycosoidea</taxon>
        <taxon>Ctenidae</taxon>
        <taxon>Cupiennius</taxon>
    </lineage>
</organism>
<evidence type="ECO:0000259" key="13">
    <source>
        <dbReference type="Pfam" id="PF02932"/>
    </source>
</evidence>
<dbReference type="CDD" id="cd19049">
    <property type="entry name" value="LGIC_TM_anion"/>
    <property type="match status" value="1"/>
</dbReference>
<evidence type="ECO:0000256" key="8">
    <source>
        <dbReference type="ARBA" id="ARBA00023065"/>
    </source>
</evidence>
<dbReference type="InterPro" id="IPR038050">
    <property type="entry name" value="Neuro_actylchol_rec"/>
</dbReference>
<gene>
    <name evidence="14" type="primary">CSH_0364</name>
</gene>
<evidence type="ECO:0000313" key="14">
    <source>
        <dbReference type="EMBL" id="JAC59315.1"/>
    </source>
</evidence>
<dbReference type="GO" id="GO:0099095">
    <property type="term" value="F:ligand-gated monoatomic anion channel activity"/>
    <property type="evidence" value="ECO:0007669"/>
    <property type="project" value="UniProtKB-ARBA"/>
</dbReference>
<evidence type="ECO:0000256" key="6">
    <source>
        <dbReference type="ARBA" id="ARBA00022729"/>
    </source>
</evidence>
<dbReference type="PROSITE" id="PS00236">
    <property type="entry name" value="NEUROTR_ION_CHANNEL"/>
    <property type="match status" value="1"/>
</dbReference>
<evidence type="ECO:0000256" key="11">
    <source>
        <dbReference type="RuleBase" id="RU000687"/>
    </source>
</evidence>
<dbReference type="Pfam" id="PF02931">
    <property type="entry name" value="Neur_chan_LBD"/>
    <property type="match status" value="1"/>
</dbReference>
<dbReference type="Pfam" id="PF02932">
    <property type="entry name" value="Neur_chan_memb"/>
    <property type="match status" value="1"/>
</dbReference>
<dbReference type="InterPro" id="IPR036719">
    <property type="entry name" value="Neuro-gated_channel_TM_sf"/>
</dbReference>
<dbReference type="Gene3D" id="1.20.58.390">
    <property type="entry name" value="Neurotransmitter-gated ion-channel transmembrane domain"/>
    <property type="match status" value="1"/>
</dbReference>
<protein>
    <submittedName>
        <fullName evidence="14">Putative histamine-activated chloride channel</fullName>
    </submittedName>
</protein>
<name>A0A061QLK7_CUPSA</name>
<dbReference type="SUPFAM" id="SSF63712">
    <property type="entry name" value="Nicotinic receptor ligand binding domain-like"/>
    <property type="match status" value="1"/>
</dbReference>
<feature type="transmembrane region" description="Helical" evidence="11">
    <location>
        <begin position="271"/>
        <end position="294"/>
    </location>
</feature>
<keyword evidence="3 11" id="KW-0813">Transport</keyword>
<dbReference type="InterPro" id="IPR036734">
    <property type="entry name" value="Neur_chan_lig-bd_sf"/>
</dbReference>
<evidence type="ECO:0000256" key="4">
    <source>
        <dbReference type="ARBA" id="ARBA00022475"/>
    </source>
</evidence>
<reference evidence="14" key="1">
    <citation type="submission" date="2014-05" db="EMBL/GenBank/DDBJ databases">
        <title>Assembled transcriptome sequences from leg hypodermis of the spider Cupiennius salei.</title>
        <authorList>
            <person name="French A.S."/>
            <person name="Li A.W."/>
            <person name="Meisner S."/>
            <person name="Torkkeli P.H."/>
        </authorList>
    </citation>
    <scope>NUCLEOTIDE SEQUENCE</scope>
    <source>
        <tissue evidence="14">Leg</tissue>
    </source>
</reference>
<evidence type="ECO:0000256" key="2">
    <source>
        <dbReference type="ARBA" id="ARBA00004236"/>
    </source>
</evidence>
<dbReference type="CDD" id="cd18987">
    <property type="entry name" value="LGIC_ECD_anion"/>
    <property type="match status" value="1"/>
</dbReference>
<dbReference type="GO" id="GO:0005230">
    <property type="term" value="F:extracellular ligand-gated monoatomic ion channel activity"/>
    <property type="evidence" value="ECO:0007669"/>
    <property type="project" value="InterPro"/>
</dbReference>
<keyword evidence="6" id="KW-0732">Signal</keyword>
<keyword evidence="10 11" id="KW-0407">Ion channel</keyword>
<feature type="transmembrane region" description="Helical" evidence="11">
    <location>
        <begin position="401"/>
        <end position="420"/>
    </location>
</feature>
<comment type="similarity">
    <text evidence="11">Belongs to the ligand-gated ion channel (TC 1.A.9) family.</text>
</comment>
<dbReference type="SUPFAM" id="SSF90112">
    <property type="entry name" value="Neurotransmitter-gated ion-channel transmembrane pore"/>
    <property type="match status" value="1"/>
</dbReference>
<keyword evidence="5 11" id="KW-0812">Transmembrane</keyword>
<proteinExistence type="evidence at transcript level"/>
<dbReference type="InterPro" id="IPR006028">
    <property type="entry name" value="GABAA/Glycine_rcpt"/>
</dbReference>
<dbReference type="InterPro" id="IPR006202">
    <property type="entry name" value="Neur_chan_lig-bd"/>
</dbReference>
<evidence type="ECO:0000256" key="1">
    <source>
        <dbReference type="ARBA" id="ARBA00004141"/>
    </source>
</evidence>